<dbReference type="InterPro" id="IPR028362">
    <property type="entry name" value="AlgI"/>
</dbReference>
<evidence type="ECO:0000256" key="8">
    <source>
        <dbReference type="SAM" id="Phobius"/>
    </source>
</evidence>
<dbReference type="GO" id="GO:0005886">
    <property type="term" value="C:plasma membrane"/>
    <property type="evidence" value="ECO:0007669"/>
    <property type="project" value="UniProtKB-SubCell"/>
</dbReference>
<feature type="transmembrane region" description="Helical" evidence="8">
    <location>
        <begin position="409"/>
        <end position="430"/>
    </location>
</feature>
<feature type="transmembrane region" description="Helical" evidence="8">
    <location>
        <begin position="6"/>
        <end position="21"/>
    </location>
</feature>
<name>A0A9D1LXJ0_9FIRM</name>
<dbReference type="EMBL" id="DVNG01000031">
    <property type="protein sequence ID" value="HIU49824.1"/>
    <property type="molecule type" value="Genomic_DNA"/>
</dbReference>
<comment type="subcellular location">
    <subcellularLocation>
        <location evidence="1">Cell membrane</location>
        <topology evidence="1">Multi-pass membrane protein</topology>
    </subcellularLocation>
</comment>
<keyword evidence="7" id="KW-0012">Acyltransferase</keyword>
<dbReference type="InterPro" id="IPR024194">
    <property type="entry name" value="Ac/AlaTfrase_AlgI/DltB"/>
</dbReference>
<keyword evidence="5 8" id="KW-1133">Transmembrane helix</keyword>
<evidence type="ECO:0000256" key="2">
    <source>
        <dbReference type="ARBA" id="ARBA00010323"/>
    </source>
</evidence>
<feature type="transmembrane region" description="Helical" evidence="8">
    <location>
        <begin position="145"/>
        <end position="164"/>
    </location>
</feature>
<gene>
    <name evidence="9" type="ORF">IAD22_02255</name>
</gene>
<keyword evidence="6 7" id="KW-0472">Membrane</keyword>
<keyword evidence="7" id="KW-0808">Transferase</keyword>
<feature type="transmembrane region" description="Helical" evidence="8">
    <location>
        <begin position="329"/>
        <end position="346"/>
    </location>
</feature>
<comment type="similarity">
    <text evidence="2 7">Belongs to the membrane-bound acyltransferase family.</text>
</comment>
<dbReference type="InterPro" id="IPR004299">
    <property type="entry name" value="MBOAT_fam"/>
</dbReference>
<keyword evidence="4 8" id="KW-0812">Transmembrane</keyword>
<feature type="transmembrane region" description="Helical" evidence="8">
    <location>
        <begin position="442"/>
        <end position="464"/>
    </location>
</feature>
<feature type="transmembrane region" description="Helical" evidence="8">
    <location>
        <begin position="353"/>
        <end position="373"/>
    </location>
</feature>
<dbReference type="Proteomes" id="UP000824118">
    <property type="component" value="Unassembled WGS sequence"/>
</dbReference>
<dbReference type="InterPro" id="IPR051085">
    <property type="entry name" value="MB_O-acyltransferase"/>
</dbReference>
<dbReference type="Pfam" id="PF03062">
    <property type="entry name" value="MBOAT"/>
    <property type="match status" value="1"/>
</dbReference>
<organism evidence="9 10">
    <name type="scientific">Candidatus Limousia pullorum</name>
    <dbReference type="NCBI Taxonomy" id="2840860"/>
    <lineage>
        <taxon>Bacteria</taxon>
        <taxon>Bacillati</taxon>
        <taxon>Bacillota</taxon>
        <taxon>Clostridia</taxon>
        <taxon>Eubacteriales</taxon>
        <taxon>Oscillospiraceae</taxon>
        <taxon>Oscillospiraceae incertae sedis</taxon>
        <taxon>Candidatus Limousia</taxon>
    </lineage>
</organism>
<evidence type="ECO:0000256" key="7">
    <source>
        <dbReference type="PIRNR" id="PIRNR016636"/>
    </source>
</evidence>
<evidence type="ECO:0000256" key="4">
    <source>
        <dbReference type="ARBA" id="ARBA00022692"/>
    </source>
</evidence>
<protein>
    <submittedName>
        <fullName evidence="9">MBOAT family protein</fullName>
    </submittedName>
</protein>
<reference evidence="9" key="2">
    <citation type="journal article" date="2021" name="PeerJ">
        <title>Extensive microbial diversity within the chicken gut microbiome revealed by metagenomics and culture.</title>
        <authorList>
            <person name="Gilroy R."/>
            <person name="Ravi A."/>
            <person name="Getino M."/>
            <person name="Pursley I."/>
            <person name="Horton D.L."/>
            <person name="Alikhan N.F."/>
            <person name="Baker D."/>
            <person name="Gharbi K."/>
            <person name="Hall N."/>
            <person name="Watson M."/>
            <person name="Adriaenssens E.M."/>
            <person name="Foster-Nyarko E."/>
            <person name="Jarju S."/>
            <person name="Secka A."/>
            <person name="Antonio M."/>
            <person name="Oren A."/>
            <person name="Chaudhuri R.R."/>
            <person name="La Ragione R."/>
            <person name="Hildebrand F."/>
            <person name="Pallen M.J."/>
        </authorList>
    </citation>
    <scope>NUCLEOTIDE SEQUENCE</scope>
    <source>
        <strain evidence="9">ChiGjej1B1-1684</strain>
    </source>
</reference>
<proteinExistence type="inferred from homology"/>
<evidence type="ECO:0000313" key="9">
    <source>
        <dbReference type="EMBL" id="HIU49824.1"/>
    </source>
</evidence>
<evidence type="ECO:0000256" key="3">
    <source>
        <dbReference type="ARBA" id="ARBA00022475"/>
    </source>
</evidence>
<reference evidence="9" key="1">
    <citation type="submission" date="2020-10" db="EMBL/GenBank/DDBJ databases">
        <authorList>
            <person name="Gilroy R."/>
        </authorList>
    </citation>
    <scope>NUCLEOTIDE SEQUENCE</scope>
    <source>
        <strain evidence="9">ChiGjej1B1-1684</strain>
    </source>
</reference>
<feature type="transmembrane region" description="Helical" evidence="8">
    <location>
        <begin position="307"/>
        <end position="323"/>
    </location>
</feature>
<feature type="transmembrane region" description="Helical" evidence="8">
    <location>
        <begin position="28"/>
        <end position="44"/>
    </location>
</feature>
<evidence type="ECO:0000256" key="1">
    <source>
        <dbReference type="ARBA" id="ARBA00004651"/>
    </source>
</evidence>
<dbReference type="AlphaFoldDB" id="A0A9D1LXJ0"/>
<feature type="transmembrane region" description="Helical" evidence="8">
    <location>
        <begin position="76"/>
        <end position="94"/>
    </location>
</feature>
<dbReference type="GO" id="GO:0042121">
    <property type="term" value="P:alginic acid biosynthetic process"/>
    <property type="evidence" value="ECO:0007669"/>
    <property type="project" value="InterPro"/>
</dbReference>
<evidence type="ECO:0000313" key="10">
    <source>
        <dbReference type="Proteomes" id="UP000824118"/>
    </source>
</evidence>
<dbReference type="PIRSF" id="PIRSF016636">
    <property type="entry name" value="AlgI_DltB"/>
    <property type="match status" value="1"/>
</dbReference>
<evidence type="ECO:0000256" key="6">
    <source>
        <dbReference type="ARBA" id="ARBA00023136"/>
    </source>
</evidence>
<dbReference type="PANTHER" id="PTHR13285">
    <property type="entry name" value="ACYLTRANSFERASE"/>
    <property type="match status" value="1"/>
</dbReference>
<dbReference type="GO" id="GO:0016746">
    <property type="term" value="F:acyltransferase activity"/>
    <property type="evidence" value="ECO:0007669"/>
    <property type="project" value="UniProtKB-KW"/>
</dbReference>
<feature type="transmembrane region" description="Helical" evidence="8">
    <location>
        <begin position="223"/>
        <end position="243"/>
    </location>
</feature>
<evidence type="ECO:0000256" key="5">
    <source>
        <dbReference type="ARBA" id="ARBA00022989"/>
    </source>
</evidence>
<dbReference type="PANTHER" id="PTHR13285:SF18">
    <property type="entry name" value="PROTEIN-CYSTEINE N-PALMITOYLTRANSFERASE RASP"/>
    <property type="match status" value="1"/>
</dbReference>
<comment type="caution">
    <text evidence="9">The sequence shown here is derived from an EMBL/GenBank/DDBJ whole genome shotgun (WGS) entry which is preliminary data.</text>
</comment>
<accession>A0A9D1LXJ0</accession>
<keyword evidence="3 7" id="KW-1003">Cell membrane</keyword>
<feature type="transmembrane region" description="Helical" evidence="8">
    <location>
        <begin position="114"/>
        <end position="133"/>
    </location>
</feature>
<sequence length="476" mass="54769">MVFSSLFFIYFFLALNLLIYSRMRDIKSKNIVMLVFSLIFYSWGGPQYLLLLVSMTFVSYIMALCIHTYREHEKLFLVIECVIMLGLLGVFKYAGFMLGSFKALTGIPEVIPEIALPIGISFYTFQLLSYVVDVYRKEVLPQKKFWLLLLYASLFHQCIAGPIVRYKDVEHDISNRIVLQKEVDRGIKRFCIGLAKKAILANGCAVVADTFLITSDAAALAKIPAMGIWLGVFCFALQIYLDFSAYSDMAIGMGLMVGFHYKENFNYPYLANSVTDFWRRWHISLSTFFRDYVYIPLGGSRCSKSRLVFNLFVVWFLTGMWHGASWNYILWGLYFFVFLVLEKNFLLEKFKTLPGIVSHLYALVVIYFGWILFKFEDFNCLSTALKGMFGLNGNGFSGLQVGLTFRNNIFFLIFAVLAVTPIFAIIRRGVIKWYKQRNAVPYLVYGYEIVAPVAMLILSTMALVGNSYNPFLYFQF</sequence>
<dbReference type="PIRSF" id="PIRSF500217">
    <property type="entry name" value="AlgI"/>
    <property type="match status" value="1"/>
</dbReference>